<proteinExistence type="predicted"/>
<dbReference type="Gene3D" id="3.30.460.40">
    <property type="match status" value="1"/>
</dbReference>
<keyword evidence="2" id="KW-1185">Reference proteome</keyword>
<evidence type="ECO:0000313" key="2">
    <source>
        <dbReference type="Proteomes" id="UP000317010"/>
    </source>
</evidence>
<dbReference type="EMBL" id="VLLI01000010">
    <property type="protein sequence ID" value="TWI97622.1"/>
    <property type="molecule type" value="Genomic_DNA"/>
</dbReference>
<dbReference type="Pfam" id="PF10706">
    <property type="entry name" value="Aminoglyc_resit"/>
    <property type="match status" value="1"/>
</dbReference>
<accession>A0A562TVM0</accession>
<reference evidence="1 2" key="1">
    <citation type="submission" date="2019-07" db="EMBL/GenBank/DDBJ databases">
        <title>Genomic Encyclopedia of Archaeal and Bacterial Type Strains, Phase II (KMG-II): from individual species to whole genera.</title>
        <authorList>
            <person name="Goeker M."/>
        </authorList>
    </citation>
    <scope>NUCLEOTIDE SEQUENCE [LARGE SCALE GENOMIC DNA]</scope>
    <source>
        <strain evidence="1 2">ATCC BAA-1854</strain>
    </source>
</reference>
<dbReference type="GO" id="GO:0016740">
    <property type="term" value="F:transferase activity"/>
    <property type="evidence" value="ECO:0007669"/>
    <property type="project" value="UniProtKB-KW"/>
</dbReference>
<dbReference type="InterPro" id="IPR019646">
    <property type="entry name" value="Aminoglyc_AdlTrfase"/>
</dbReference>
<evidence type="ECO:0000313" key="1">
    <source>
        <dbReference type="EMBL" id="TWI97622.1"/>
    </source>
</evidence>
<keyword evidence="1" id="KW-0808">Transferase</keyword>
<protein>
    <submittedName>
        <fullName evidence="1">Lincosamide nucleotidyltransferase A/C/D/E</fullName>
    </submittedName>
</protein>
<sequence>MLVGTQTREHLDLDIALPHKFDKELRQVLKEKGFEGLDLLYSWEYNYVLKDINGLLVDVHTYELDENGNNIFGVANEGNSSET</sequence>
<name>A0A562TVM0_9SPHI</name>
<organism evidence="1 2">
    <name type="scientific">Mucilaginibacter frigoritolerans</name>
    <dbReference type="NCBI Taxonomy" id="652788"/>
    <lineage>
        <taxon>Bacteria</taxon>
        <taxon>Pseudomonadati</taxon>
        <taxon>Bacteroidota</taxon>
        <taxon>Sphingobacteriia</taxon>
        <taxon>Sphingobacteriales</taxon>
        <taxon>Sphingobacteriaceae</taxon>
        <taxon>Mucilaginibacter</taxon>
    </lineage>
</organism>
<comment type="caution">
    <text evidence="1">The sequence shown here is derived from an EMBL/GenBank/DDBJ whole genome shotgun (WGS) entry which is preliminary data.</text>
</comment>
<gene>
    <name evidence="1" type="ORF">JN11_03444</name>
</gene>
<dbReference type="Proteomes" id="UP000317010">
    <property type="component" value="Unassembled WGS sequence"/>
</dbReference>
<dbReference type="RefSeq" id="WP_394348830.1">
    <property type="nucleotide sequence ID" value="NZ_VLLI01000010.1"/>
</dbReference>
<dbReference type="AlphaFoldDB" id="A0A562TVM0"/>